<dbReference type="InterPro" id="IPR036397">
    <property type="entry name" value="RNaseH_sf"/>
</dbReference>
<evidence type="ECO:0008006" key="3">
    <source>
        <dbReference type="Google" id="ProtNLM"/>
    </source>
</evidence>
<sequence>MAPSFHFEVQSTVIRVYDEPAPKRGKAQQSAALFDRLKNEIAEKGPHLKKKKVLYRQDNAPCYKSMKTTTKIYELGFELLPHPPYSPDLVPSDSCSPVLSSQKNARWEEIFMKR</sequence>
<proteinExistence type="predicted"/>
<reference evidence="1" key="1">
    <citation type="submission" date="2020-08" db="EMBL/GenBank/DDBJ databases">
        <title>Genome sequencing and assembly of the red palm weevil Rhynchophorus ferrugineus.</title>
        <authorList>
            <person name="Dias G.B."/>
            <person name="Bergman C.M."/>
            <person name="Manee M."/>
        </authorList>
    </citation>
    <scope>NUCLEOTIDE SEQUENCE</scope>
    <source>
        <strain evidence="1">AA-2017</strain>
        <tissue evidence="1">Whole larva</tissue>
    </source>
</reference>
<protein>
    <recommendedName>
        <fullName evidence="3">Transposase</fullName>
    </recommendedName>
</protein>
<keyword evidence="2" id="KW-1185">Reference proteome</keyword>
<name>A0A834M2Y4_RHYFE</name>
<dbReference type="PANTHER" id="PTHR46060">
    <property type="entry name" value="MARINER MOS1 TRANSPOSASE-LIKE PROTEIN"/>
    <property type="match status" value="1"/>
</dbReference>
<comment type="caution">
    <text evidence="1">The sequence shown here is derived from an EMBL/GenBank/DDBJ whole genome shotgun (WGS) entry which is preliminary data.</text>
</comment>
<evidence type="ECO:0000313" key="1">
    <source>
        <dbReference type="EMBL" id="KAF7263174.1"/>
    </source>
</evidence>
<dbReference type="InterPro" id="IPR052709">
    <property type="entry name" value="Transposase-MT_Hybrid"/>
</dbReference>
<dbReference type="PANTHER" id="PTHR46060:SF1">
    <property type="entry name" value="MARINER MOS1 TRANSPOSASE-LIKE PROTEIN"/>
    <property type="match status" value="1"/>
</dbReference>
<dbReference type="OrthoDB" id="6437521at2759"/>
<dbReference type="Proteomes" id="UP000625711">
    <property type="component" value="Unassembled WGS sequence"/>
</dbReference>
<accession>A0A834M2Y4</accession>
<dbReference type="Gene3D" id="3.30.420.10">
    <property type="entry name" value="Ribonuclease H-like superfamily/Ribonuclease H"/>
    <property type="match status" value="1"/>
</dbReference>
<evidence type="ECO:0000313" key="2">
    <source>
        <dbReference type="Proteomes" id="UP000625711"/>
    </source>
</evidence>
<organism evidence="1 2">
    <name type="scientific">Rhynchophorus ferrugineus</name>
    <name type="common">Red palm weevil</name>
    <name type="synonym">Curculio ferrugineus</name>
    <dbReference type="NCBI Taxonomy" id="354439"/>
    <lineage>
        <taxon>Eukaryota</taxon>
        <taxon>Metazoa</taxon>
        <taxon>Ecdysozoa</taxon>
        <taxon>Arthropoda</taxon>
        <taxon>Hexapoda</taxon>
        <taxon>Insecta</taxon>
        <taxon>Pterygota</taxon>
        <taxon>Neoptera</taxon>
        <taxon>Endopterygota</taxon>
        <taxon>Coleoptera</taxon>
        <taxon>Polyphaga</taxon>
        <taxon>Cucujiformia</taxon>
        <taxon>Curculionidae</taxon>
        <taxon>Dryophthorinae</taxon>
        <taxon>Rhynchophorus</taxon>
    </lineage>
</organism>
<dbReference type="EMBL" id="JAACXV010023122">
    <property type="protein sequence ID" value="KAF7263174.1"/>
    <property type="molecule type" value="Genomic_DNA"/>
</dbReference>
<dbReference type="GO" id="GO:0003676">
    <property type="term" value="F:nucleic acid binding"/>
    <property type="evidence" value="ECO:0007669"/>
    <property type="project" value="InterPro"/>
</dbReference>
<gene>
    <name evidence="1" type="ORF">GWI33_003536</name>
</gene>
<dbReference type="AlphaFoldDB" id="A0A834M2Y4"/>